<gene>
    <name evidence="7" type="ORF">JCM19302_1284</name>
</gene>
<evidence type="ECO:0000256" key="1">
    <source>
        <dbReference type="ARBA" id="ARBA00004442"/>
    </source>
</evidence>
<evidence type="ECO:0000256" key="4">
    <source>
        <dbReference type="ARBA" id="ARBA00023136"/>
    </source>
</evidence>
<keyword evidence="3" id="KW-0732">Signal</keyword>
<dbReference type="GO" id="GO:0009279">
    <property type="term" value="C:cell outer membrane"/>
    <property type="evidence" value="ECO:0007669"/>
    <property type="project" value="UniProtKB-SubCell"/>
</dbReference>
<proteinExistence type="inferred from homology"/>
<comment type="caution">
    <text evidence="7">The sequence shown here is derived from an EMBL/GenBank/DDBJ whole genome shotgun (WGS) entry which is preliminary data.</text>
</comment>
<dbReference type="Pfam" id="PF07980">
    <property type="entry name" value="SusD_RagB"/>
    <property type="match status" value="1"/>
</dbReference>
<reference evidence="7 8" key="1">
    <citation type="journal article" date="2014" name="Genome Announc.">
        <title>Draft Genome Sequence of Marine Flavobacterium Jejuia pallidilutea Strain 11shimoA1 and Pigmentation Mutants.</title>
        <authorList>
            <person name="Takatani N."/>
            <person name="Nakanishi M."/>
            <person name="Meirelles P."/>
            <person name="Mino S."/>
            <person name="Suda W."/>
            <person name="Oshima K."/>
            <person name="Hattori M."/>
            <person name="Ohkuma M."/>
            <person name="Hosokawa M."/>
            <person name="Miyashita K."/>
            <person name="Thompson F.L."/>
            <person name="Niwa A."/>
            <person name="Sawabe T."/>
            <person name="Sawabe T."/>
        </authorList>
    </citation>
    <scope>NUCLEOTIDE SEQUENCE [LARGE SCALE GENOMIC DNA]</scope>
    <source>
        <strain evidence="8">JCM19302</strain>
    </source>
</reference>
<name>A0A090W8P1_9FLAO</name>
<evidence type="ECO:0000256" key="2">
    <source>
        <dbReference type="ARBA" id="ARBA00006275"/>
    </source>
</evidence>
<dbReference type="Proteomes" id="UP000029646">
    <property type="component" value="Unassembled WGS sequence"/>
</dbReference>
<dbReference type="RefSeq" id="WP_238567230.1">
    <property type="nucleotide sequence ID" value="NZ_BBNS01000016.1"/>
</dbReference>
<evidence type="ECO:0000259" key="6">
    <source>
        <dbReference type="Pfam" id="PF07980"/>
    </source>
</evidence>
<comment type="subcellular location">
    <subcellularLocation>
        <location evidence="1">Cell outer membrane</location>
    </subcellularLocation>
</comment>
<evidence type="ECO:0000313" key="8">
    <source>
        <dbReference type="Proteomes" id="UP000029646"/>
    </source>
</evidence>
<evidence type="ECO:0000256" key="3">
    <source>
        <dbReference type="ARBA" id="ARBA00022729"/>
    </source>
</evidence>
<evidence type="ECO:0000256" key="5">
    <source>
        <dbReference type="ARBA" id="ARBA00023237"/>
    </source>
</evidence>
<dbReference type="SUPFAM" id="SSF48452">
    <property type="entry name" value="TPR-like"/>
    <property type="match status" value="1"/>
</dbReference>
<comment type="similarity">
    <text evidence="2">Belongs to the SusD family.</text>
</comment>
<feature type="domain" description="RagB/SusD" evidence="6">
    <location>
        <begin position="2"/>
        <end position="109"/>
    </location>
</feature>
<dbReference type="InterPro" id="IPR011990">
    <property type="entry name" value="TPR-like_helical_dom_sf"/>
</dbReference>
<evidence type="ECO:0000313" key="7">
    <source>
        <dbReference type="EMBL" id="GAL71844.1"/>
    </source>
</evidence>
<dbReference type="InterPro" id="IPR012944">
    <property type="entry name" value="SusD_RagB_dom"/>
</dbReference>
<dbReference type="EMBL" id="BBNS01000016">
    <property type="protein sequence ID" value="GAL71844.1"/>
    <property type="molecule type" value="Genomic_DNA"/>
</dbReference>
<dbReference type="Gene3D" id="1.25.40.390">
    <property type="match status" value="1"/>
</dbReference>
<keyword evidence="4" id="KW-0472">Membrane</keyword>
<protein>
    <submittedName>
        <fullName evidence="7">Putative outer membrane protein</fullName>
    </submittedName>
</protein>
<organism evidence="7 8">
    <name type="scientific">Jejuia pallidilutea</name>
    <dbReference type="NCBI Taxonomy" id="504487"/>
    <lineage>
        <taxon>Bacteria</taxon>
        <taxon>Pseudomonadati</taxon>
        <taxon>Bacteroidota</taxon>
        <taxon>Flavobacteriia</taxon>
        <taxon>Flavobacteriales</taxon>
        <taxon>Flavobacteriaceae</taxon>
        <taxon>Jejuia</taxon>
    </lineage>
</organism>
<dbReference type="AlphaFoldDB" id="A0A090W8P1"/>
<sequence>MLYAEAILAGGDSTTDPRAIDAFNQVRLRAGLEEVVNLTKQQLLEERRMEFVYENQRLYDLIRFGEADNILGAHSNANGFLYTSDKIYLPIPQRELDNLPGVYKQNNGY</sequence>
<accession>A0A090W8P1</accession>
<keyword evidence="5" id="KW-0998">Cell outer membrane</keyword>